<evidence type="ECO:0000256" key="3">
    <source>
        <dbReference type="ARBA" id="ARBA00022729"/>
    </source>
</evidence>
<dbReference type="GO" id="GO:0019808">
    <property type="term" value="F:polyamine binding"/>
    <property type="evidence" value="ECO:0007669"/>
    <property type="project" value="InterPro"/>
</dbReference>
<name>A0A3M0I070_9ACTN</name>
<reference evidence="7 8" key="1">
    <citation type="submission" date="2017-11" db="EMBL/GenBank/DDBJ databases">
        <title>Draft genome of actinobacteria isolated from guarana (Paullinia cupana (Mart.) Ducke.</title>
        <authorList>
            <person name="Siqueira K.A."/>
            <person name="Liotti R.G."/>
            <person name="Mendes T.A.O."/>
            <person name="Soares M.A."/>
        </authorList>
    </citation>
    <scope>NUCLEOTIDE SEQUENCE [LARGE SCALE GENOMIC DNA]</scope>
    <source>
        <strain evidence="7 8">193</strain>
    </source>
</reference>
<evidence type="ECO:0000256" key="2">
    <source>
        <dbReference type="ARBA" id="ARBA00022448"/>
    </source>
</evidence>
<dbReference type="GO" id="GO:0015846">
    <property type="term" value="P:polyamine transport"/>
    <property type="evidence" value="ECO:0007669"/>
    <property type="project" value="InterPro"/>
</dbReference>
<gene>
    <name evidence="7" type="ORF">CTZ28_32665</name>
</gene>
<keyword evidence="8" id="KW-1185">Reference proteome</keyword>
<evidence type="ECO:0000313" key="8">
    <source>
        <dbReference type="Proteomes" id="UP000270471"/>
    </source>
</evidence>
<dbReference type="Proteomes" id="UP000270471">
    <property type="component" value="Unassembled WGS sequence"/>
</dbReference>
<dbReference type="InterPro" id="IPR001188">
    <property type="entry name" value="Sperm_putr-bd"/>
</dbReference>
<keyword evidence="2" id="KW-0813">Transport</keyword>
<keyword evidence="3" id="KW-0732">Signal</keyword>
<sequence>MAGAQRPAEPPWIPGVRPAGTRRGTRSGSGADSRTPVSGEHGRRRAARLRAAGPGPDAGLAAPVTPYGPQPPTGSHRSGSRAHTARSSVLKSTPSFRTRRQRDRRARSVAAVAAIAAGALTLSACSLGAGSAGSSGGKTLTVGIWKGYGADLSWVATQFKQETGASLKFVYIDSERNLLDLMKKADGGIDVGLPNIQYIGDGIDGELFHELDTSELTNFGHIYPQFADRKELRKDGKLYGIPWTYGSTGLFYDDRVFKTAPTSLSVLWDSKYKGKIAVNDNATVEIPTAALYKGEDPQHPGLGTIEPALKDLKANAKLLYSSTDDLAKALSSGTVVAGIGNNDAIGGLIGSGQTHLKYTVPEEGAVGWIDNWAISAKTKNLGLAYDWLNYMTGSKFLTKWADTPEDASPAPANQKVVESLDSSVTSRLQADPAKISSLALQLPMPTARMQSWEDLWQKVKAG</sequence>
<dbReference type="EMBL" id="PENI01000027">
    <property type="protein sequence ID" value="RMB81828.1"/>
    <property type="molecule type" value="Genomic_DNA"/>
</dbReference>
<keyword evidence="4" id="KW-0574">Periplasm</keyword>
<feature type="compositionally biased region" description="Polar residues" evidence="5">
    <location>
        <begin position="85"/>
        <end position="96"/>
    </location>
</feature>
<dbReference type="PRINTS" id="PR00909">
    <property type="entry name" value="SPERMDNBNDNG"/>
</dbReference>
<dbReference type="PANTHER" id="PTHR30222:SF17">
    <property type="entry name" value="SPERMIDINE_PUTRESCINE-BINDING PERIPLASMIC PROTEIN"/>
    <property type="match status" value="1"/>
</dbReference>
<feature type="compositionally biased region" description="Low complexity" evidence="5">
    <location>
        <begin position="49"/>
        <end position="63"/>
    </location>
</feature>
<protein>
    <recommendedName>
        <fullName evidence="9">ABC transporter substrate-binding protein</fullName>
    </recommendedName>
</protein>
<feature type="region of interest" description="Disordered" evidence="5">
    <location>
        <begin position="1"/>
        <end position="104"/>
    </location>
</feature>
<feature type="compositionally biased region" description="Low complexity" evidence="5">
    <location>
        <begin position="19"/>
        <end position="35"/>
    </location>
</feature>
<evidence type="ECO:0000313" key="7">
    <source>
        <dbReference type="EMBL" id="RMB81828.1"/>
    </source>
</evidence>
<dbReference type="AlphaFoldDB" id="A0A3M0I070"/>
<dbReference type="InterPro" id="IPR006059">
    <property type="entry name" value="SBP"/>
</dbReference>
<proteinExistence type="predicted"/>
<feature type="transmembrane region" description="Helical" evidence="6">
    <location>
        <begin position="109"/>
        <end position="129"/>
    </location>
</feature>
<accession>A0A3M0I070</accession>
<keyword evidence="6" id="KW-0472">Membrane</keyword>
<dbReference type="Pfam" id="PF13416">
    <property type="entry name" value="SBP_bac_8"/>
    <property type="match status" value="1"/>
</dbReference>
<comment type="caution">
    <text evidence="7">The sequence shown here is derived from an EMBL/GenBank/DDBJ whole genome shotgun (WGS) entry which is preliminary data.</text>
</comment>
<comment type="subcellular location">
    <subcellularLocation>
        <location evidence="1">Periplasm</location>
    </subcellularLocation>
</comment>
<evidence type="ECO:0008006" key="9">
    <source>
        <dbReference type="Google" id="ProtNLM"/>
    </source>
</evidence>
<dbReference type="SUPFAM" id="SSF53850">
    <property type="entry name" value="Periplasmic binding protein-like II"/>
    <property type="match status" value="1"/>
</dbReference>
<evidence type="ECO:0000256" key="4">
    <source>
        <dbReference type="ARBA" id="ARBA00022764"/>
    </source>
</evidence>
<dbReference type="PANTHER" id="PTHR30222">
    <property type="entry name" value="SPERMIDINE/PUTRESCINE-BINDING PERIPLASMIC PROTEIN"/>
    <property type="match status" value="1"/>
</dbReference>
<dbReference type="GO" id="GO:0042597">
    <property type="term" value="C:periplasmic space"/>
    <property type="evidence" value="ECO:0007669"/>
    <property type="project" value="UniProtKB-SubCell"/>
</dbReference>
<dbReference type="Gene3D" id="3.40.190.10">
    <property type="entry name" value="Periplasmic binding protein-like II"/>
    <property type="match status" value="2"/>
</dbReference>
<organism evidence="7 8">
    <name type="scientific">Streptomyces shenzhenensis</name>
    <dbReference type="NCBI Taxonomy" id="943815"/>
    <lineage>
        <taxon>Bacteria</taxon>
        <taxon>Bacillati</taxon>
        <taxon>Actinomycetota</taxon>
        <taxon>Actinomycetes</taxon>
        <taxon>Kitasatosporales</taxon>
        <taxon>Streptomycetaceae</taxon>
        <taxon>Streptomyces</taxon>
    </lineage>
</organism>
<evidence type="ECO:0000256" key="5">
    <source>
        <dbReference type="SAM" id="MobiDB-lite"/>
    </source>
</evidence>
<evidence type="ECO:0000256" key="6">
    <source>
        <dbReference type="SAM" id="Phobius"/>
    </source>
</evidence>
<keyword evidence="6" id="KW-0812">Transmembrane</keyword>
<keyword evidence="6" id="KW-1133">Transmembrane helix</keyword>
<evidence type="ECO:0000256" key="1">
    <source>
        <dbReference type="ARBA" id="ARBA00004418"/>
    </source>
</evidence>